<keyword evidence="11" id="KW-1185">Reference proteome</keyword>
<keyword evidence="8" id="KW-0902">Two-component regulatory system</keyword>
<dbReference type="Pfam" id="PF02518">
    <property type="entry name" value="HATPase_c"/>
    <property type="match status" value="1"/>
</dbReference>
<dbReference type="InterPro" id="IPR003594">
    <property type="entry name" value="HATPase_dom"/>
</dbReference>
<evidence type="ECO:0000256" key="7">
    <source>
        <dbReference type="ARBA" id="ARBA00022840"/>
    </source>
</evidence>
<dbReference type="OrthoDB" id="9811889at2"/>
<dbReference type="SMART" id="SM00387">
    <property type="entry name" value="HATPase_c"/>
    <property type="match status" value="1"/>
</dbReference>
<dbReference type="InterPro" id="IPR036097">
    <property type="entry name" value="HisK_dim/P_sf"/>
</dbReference>
<dbReference type="Gene3D" id="1.10.287.130">
    <property type="match status" value="1"/>
</dbReference>
<dbReference type="Proteomes" id="UP000236731">
    <property type="component" value="Unassembled WGS sequence"/>
</dbReference>
<dbReference type="EC" id="2.7.13.3" evidence="2"/>
<gene>
    <name evidence="10" type="ORF">SAMN05421877_1059</name>
</gene>
<evidence type="ECO:0000313" key="11">
    <source>
        <dbReference type="Proteomes" id="UP000236731"/>
    </source>
</evidence>
<evidence type="ECO:0000256" key="5">
    <source>
        <dbReference type="ARBA" id="ARBA00022741"/>
    </source>
</evidence>
<evidence type="ECO:0000256" key="1">
    <source>
        <dbReference type="ARBA" id="ARBA00000085"/>
    </source>
</evidence>
<dbReference type="InterPro" id="IPR035965">
    <property type="entry name" value="PAS-like_dom_sf"/>
</dbReference>
<evidence type="ECO:0000256" key="6">
    <source>
        <dbReference type="ARBA" id="ARBA00022777"/>
    </source>
</evidence>
<organism evidence="10 11">
    <name type="scientific">Sphingobacterium lactis</name>
    <dbReference type="NCBI Taxonomy" id="797291"/>
    <lineage>
        <taxon>Bacteria</taxon>
        <taxon>Pseudomonadati</taxon>
        <taxon>Bacteroidota</taxon>
        <taxon>Sphingobacteriia</taxon>
        <taxon>Sphingobacteriales</taxon>
        <taxon>Sphingobacteriaceae</taxon>
        <taxon>Sphingobacterium</taxon>
    </lineage>
</organism>
<keyword evidence="7" id="KW-0067">ATP-binding</keyword>
<dbReference type="SUPFAM" id="SSF55874">
    <property type="entry name" value="ATPase domain of HSP90 chaperone/DNA topoisomerase II/histidine kinase"/>
    <property type="match status" value="1"/>
</dbReference>
<keyword evidence="3" id="KW-0597">Phosphoprotein</keyword>
<evidence type="ECO:0000313" key="10">
    <source>
        <dbReference type="EMBL" id="SEG11303.1"/>
    </source>
</evidence>
<dbReference type="PANTHER" id="PTHR42878:SF7">
    <property type="entry name" value="SENSOR HISTIDINE KINASE GLRK"/>
    <property type="match status" value="1"/>
</dbReference>
<dbReference type="GO" id="GO:0000155">
    <property type="term" value="F:phosphorelay sensor kinase activity"/>
    <property type="evidence" value="ECO:0007669"/>
    <property type="project" value="InterPro"/>
</dbReference>
<dbReference type="GO" id="GO:0030295">
    <property type="term" value="F:protein kinase activator activity"/>
    <property type="evidence" value="ECO:0007669"/>
    <property type="project" value="TreeGrafter"/>
</dbReference>
<reference evidence="11" key="1">
    <citation type="submission" date="2016-10" db="EMBL/GenBank/DDBJ databases">
        <authorList>
            <person name="Varghese N."/>
            <person name="Submissions S."/>
        </authorList>
    </citation>
    <scope>NUCLEOTIDE SEQUENCE [LARGE SCALE GENOMIC DNA]</scope>
    <source>
        <strain evidence="11">DSM 22361</strain>
    </source>
</reference>
<dbReference type="SUPFAM" id="SSF47384">
    <property type="entry name" value="Homodimeric domain of signal transducing histidine kinase"/>
    <property type="match status" value="1"/>
</dbReference>
<keyword evidence="6" id="KW-0418">Kinase</keyword>
<dbReference type="PANTHER" id="PTHR42878">
    <property type="entry name" value="TWO-COMPONENT HISTIDINE KINASE"/>
    <property type="match status" value="1"/>
</dbReference>
<dbReference type="PROSITE" id="PS50109">
    <property type="entry name" value="HIS_KIN"/>
    <property type="match status" value="1"/>
</dbReference>
<dbReference type="Pfam" id="PF08448">
    <property type="entry name" value="PAS_4"/>
    <property type="match status" value="1"/>
</dbReference>
<dbReference type="SUPFAM" id="SSF55785">
    <property type="entry name" value="PYP-like sensor domain (PAS domain)"/>
    <property type="match status" value="1"/>
</dbReference>
<dbReference type="GO" id="GO:0007234">
    <property type="term" value="P:osmosensory signaling via phosphorelay pathway"/>
    <property type="evidence" value="ECO:0007669"/>
    <property type="project" value="TreeGrafter"/>
</dbReference>
<dbReference type="EMBL" id="FNUT01000005">
    <property type="protein sequence ID" value="SEG11303.1"/>
    <property type="molecule type" value="Genomic_DNA"/>
</dbReference>
<dbReference type="RefSeq" id="WP_103905938.1">
    <property type="nucleotide sequence ID" value="NZ_CP049246.1"/>
</dbReference>
<dbReference type="InterPro" id="IPR003661">
    <property type="entry name" value="HisK_dim/P_dom"/>
</dbReference>
<dbReference type="InterPro" id="IPR013656">
    <property type="entry name" value="PAS_4"/>
</dbReference>
<dbReference type="CDD" id="cd00075">
    <property type="entry name" value="HATPase"/>
    <property type="match status" value="1"/>
</dbReference>
<name>A0A1H5XI60_9SPHI</name>
<evidence type="ECO:0000256" key="8">
    <source>
        <dbReference type="ARBA" id="ARBA00023012"/>
    </source>
</evidence>
<comment type="catalytic activity">
    <reaction evidence="1">
        <text>ATP + protein L-histidine = ADP + protein N-phospho-L-histidine.</text>
        <dbReference type="EC" id="2.7.13.3"/>
    </reaction>
</comment>
<keyword evidence="5" id="KW-0547">Nucleotide-binding</keyword>
<accession>A0A1H5XI60</accession>
<dbReference type="InterPro" id="IPR004358">
    <property type="entry name" value="Sig_transdc_His_kin-like_C"/>
</dbReference>
<dbReference type="AlphaFoldDB" id="A0A1H5XI60"/>
<proteinExistence type="predicted"/>
<dbReference type="CDD" id="cd00082">
    <property type="entry name" value="HisKA"/>
    <property type="match status" value="1"/>
</dbReference>
<feature type="domain" description="Histidine kinase" evidence="9">
    <location>
        <begin position="151"/>
        <end position="364"/>
    </location>
</feature>
<dbReference type="PRINTS" id="PR00344">
    <property type="entry name" value="BCTRLSENSOR"/>
</dbReference>
<dbReference type="Gene3D" id="3.30.565.10">
    <property type="entry name" value="Histidine kinase-like ATPase, C-terminal domain"/>
    <property type="match status" value="1"/>
</dbReference>
<dbReference type="InterPro" id="IPR005467">
    <property type="entry name" value="His_kinase_dom"/>
</dbReference>
<dbReference type="Gene3D" id="3.30.450.20">
    <property type="entry name" value="PAS domain"/>
    <property type="match status" value="1"/>
</dbReference>
<dbReference type="InterPro" id="IPR036890">
    <property type="entry name" value="HATPase_C_sf"/>
</dbReference>
<evidence type="ECO:0000256" key="3">
    <source>
        <dbReference type="ARBA" id="ARBA00022553"/>
    </source>
</evidence>
<evidence type="ECO:0000256" key="4">
    <source>
        <dbReference type="ARBA" id="ARBA00022679"/>
    </source>
</evidence>
<evidence type="ECO:0000259" key="9">
    <source>
        <dbReference type="PROSITE" id="PS50109"/>
    </source>
</evidence>
<protein>
    <recommendedName>
        <fullName evidence="2">histidine kinase</fullName>
        <ecNumber evidence="2">2.7.13.3</ecNumber>
    </recommendedName>
</protein>
<dbReference type="GO" id="GO:0005524">
    <property type="term" value="F:ATP binding"/>
    <property type="evidence" value="ECO:0007669"/>
    <property type="project" value="UniProtKB-KW"/>
</dbReference>
<sequence>MTENNAEFILNILNKSHLSTAIYQGEDLRIIYANQAMMTLWCANQTVIGKPLTVAFPHFQEEGFVRILQNVWKTGTPYIASNTVAHIVDGPLVYKRYFDFEYKPICNDQEEVIAILNTAVDVTRQKDAIKTIEEQKLKLSFNNELEIITHTLAHDAKNPISIARLAVSHLQQMQDLENENLKKWYGLIDDAISSLNSIIDKTVQLSKAKSYEIAQNTINMEVLLRKWIDEASILYNKPPETVVMGQFLPLKGDVGAIYLIFSNIIGNAFKYTPKDSTARIEIYSETTSKGVVYYVKDNGIGIPTQEVNSIFLNFHRASNSQDHYGKGNGLYIVKKILDSINGNINIMSKLDNGTKVRLFFPYPTN</sequence>
<keyword evidence="4" id="KW-0808">Transferase</keyword>
<dbReference type="GO" id="GO:0000156">
    <property type="term" value="F:phosphorelay response regulator activity"/>
    <property type="evidence" value="ECO:0007669"/>
    <property type="project" value="TreeGrafter"/>
</dbReference>
<dbReference type="InterPro" id="IPR050351">
    <property type="entry name" value="BphY/WalK/GraS-like"/>
</dbReference>
<evidence type="ECO:0000256" key="2">
    <source>
        <dbReference type="ARBA" id="ARBA00012438"/>
    </source>
</evidence>